<dbReference type="AlphaFoldDB" id="A0AAN7WFT7"/>
<dbReference type="EMBL" id="JAVRQU010000004">
    <property type="protein sequence ID" value="KAK5703929.1"/>
    <property type="molecule type" value="Genomic_DNA"/>
</dbReference>
<feature type="compositionally biased region" description="Basic and acidic residues" evidence="3">
    <location>
        <begin position="69"/>
        <end position="85"/>
    </location>
</feature>
<dbReference type="SUPFAM" id="SSF54928">
    <property type="entry name" value="RNA-binding domain, RBD"/>
    <property type="match status" value="1"/>
</dbReference>
<dbReference type="PROSITE" id="PS50102">
    <property type="entry name" value="RRM"/>
    <property type="match status" value="1"/>
</dbReference>
<feature type="compositionally biased region" description="Basic residues" evidence="3">
    <location>
        <begin position="239"/>
        <end position="252"/>
    </location>
</feature>
<reference evidence="5" key="1">
    <citation type="submission" date="2023-08" db="EMBL/GenBank/DDBJ databases">
        <title>Black Yeasts Isolated from many extreme environments.</title>
        <authorList>
            <person name="Coleine C."/>
            <person name="Stajich J.E."/>
            <person name="Selbmann L."/>
        </authorList>
    </citation>
    <scope>NUCLEOTIDE SEQUENCE</scope>
    <source>
        <strain evidence="5">CCFEE 5810</strain>
    </source>
</reference>
<accession>A0AAN7WFT7</accession>
<evidence type="ECO:0000313" key="6">
    <source>
        <dbReference type="Proteomes" id="UP001310594"/>
    </source>
</evidence>
<protein>
    <recommendedName>
        <fullName evidence="4">RRM domain-containing protein</fullName>
    </recommendedName>
</protein>
<dbReference type="PANTHER" id="PTHR47640">
    <property type="entry name" value="TRNA SELENOCYSTEINE 1-ASSOCIATED PROTEIN 1-RELATED-RELATED"/>
    <property type="match status" value="1"/>
</dbReference>
<dbReference type="PANTHER" id="PTHR47640:SF11">
    <property type="entry name" value="RNA-BINDING PROTEIN 42"/>
    <property type="match status" value="1"/>
</dbReference>
<dbReference type="Pfam" id="PF00076">
    <property type="entry name" value="RRM_1"/>
    <property type="match status" value="1"/>
</dbReference>
<gene>
    <name evidence="5" type="ORF">LTR97_002942</name>
</gene>
<proteinExistence type="predicted"/>
<dbReference type="Proteomes" id="UP001310594">
    <property type="component" value="Unassembled WGS sequence"/>
</dbReference>
<feature type="compositionally biased region" description="Basic and acidic residues" evidence="3">
    <location>
        <begin position="307"/>
        <end position="325"/>
    </location>
</feature>
<dbReference type="InterPro" id="IPR000504">
    <property type="entry name" value="RRM_dom"/>
</dbReference>
<evidence type="ECO:0000256" key="2">
    <source>
        <dbReference type="PROSITE-ProRule" id="PRU00176"/>
    </source>
</evidence>
<feature type="domain" description="RRM" evidence="4">
    <location>
        <begin position="149"/>
        <end position="226"/>
    </location>
</feature>
<feature type="region of interest" description="Disordered" evidence="3">
    <location>
        <begin position="221"/>
        <end position="285"/>
    </location>
</feature>
<keyword evidence="1 2" id="KW-0694">RNA-binding</keyword>
<dbReference type="SMART" id="SM00360">
    <property type="entry name" value="RRM"/>
    <property type="match status" value="1"/>
</dbReference>
<dbReference type="GO" id="GO:0003729">
    <property type="term" value="F:mRNA binding"/>
    <property type="evidence" value="ECO:0007669"/>
    <property type="project" value="InterPro"/>
</dbReference>
<sequence>MDYSQYGQYGGYPPAPPGYGQQYNQQQLYAPPQIQNPFGPAPTAYSTNPTYDPEYEAQLAQWQSAYAPPDEKERNLKREAGKFEKGAVGGGNPNLAPIGVKGQPSAGDNAPEGKAAKPVDPDKKVTVVRKGGGQTWEDNSLLEWDPNQFRIMVGNLAGEVTDESLAKAFAAYGVSKARVVRDKRTTKSKGFGFVSFMDGELGFKAAREMVGKYIGSHPVTIQRSKTDLRPVVHKDNRQKGKGKNNKDKGKKGAKGDDPLRANTGAHIEKKAVRNPAGSEGAPTDVQICELLEGQSSGATGLNQISIEDERSLTARRTGNDKADHL</sequence>
<name>A0AAN7WFT7_9PEZI</name>
<dbReference type="InterPro" id="IPR035979">
    <property type="entry name" value="RBD_domain_sf"/>
</dbReference>
<evidence type="ECO:0000256" key="1">
    <source>
        <dbReference type="ARBA" id="ARBA00022884"/>
    </source>
</evidence>
<feature type="region of interest" description="Disordered" evidence="3">
    <location>
        <begin position="1"/>
        <end position="119"/>
    </location>
</feature>
<evidence type="ECO:0000256" key="3">
    <source>
        <dbReference type="SAM" id="MobiDB-lite"/>
    </source>
</evidence>
<feature type="region of interest" description="Disordered" evidence="3">
    <location>
        <begin position="298"/>
        <end position="325"/>
    </location>
</feature>
<dbReference type="InterPro" id="IPR012677">
    <property type="entry name" value="Nucleotide-bd_a/b_plait_sf"/>
</dbReference>
<evidence type="ECO:0000313" key="5">
    <source>
        <dbReference type="EMBL" id="KAK5703929.1"/>
    </source>
</evidence>
<feature type="compositionally biased region" description="Low complexity" evidence="3">
    <location>
        <begin position="18"/>
        <end position="33"/>
    </location>
</feature>
<dbReference type="Gene3D" id="3.30.70.330">
    <property type="match status" value="1"/>
</dbReference>
<comment type="caution">
    <text evidence="5">The sequence shown here is derived from an EMBL/GenBank/DDBJ whole genome shotgun (WGS) entry which is preliminary data.</text>
</comment>
<dbReference type="InterPro" id="IPR050825">
    <property type="entry name" value="RBM42_RBP45_47-like"/>
</dbReference>
<evidence type="ECO:0000259" key="4">
    <source>
        <dbReference type="PROSITE" id="PS50102"/>
    </source>
</evidence>
<organism evidence="5 6">
    <name type="scientific">Elasticomyces elasticus</name>
    <dbReference type="NCBI Taxonomy" id="574655"/>
    <lineage>
        <taxon>Eukaryota</taxon>
        <taxon>Fungi</taxon>
        <taxon>Dikarya</taxon>
        <taxon>Ascomycota</taxon>
        <taxon>Pezizomycotina</taxon>
        <taxon>Dothideomycetes</taxon>
        <taxon>Dothideomycetidae</taxon>
        <taxon>Mycosphaerellales</taxon>
        <taxon>Teratosphaeriaceae</taxon>
        <taxon>Elasticomyces</taxon>
    </lineage>
</organism>
<feature type="compositionally biased region" description="Basic and acidic residues" evidence="3">
    <location>
        <begin position="224"/>
        <end position="238"/>
    </location>
</feature>